<dbReference type="Proteomes" id="UP000019243">
    <property type="component" value="Unassembled WGS sequence"/>
</dbReference>
<sequence>MKRMLDKEQLIKYNLLTYLEKNKSVSYEELEDELHLSRKTLKKYLLLLIDDLNEFESNAFIYPSLHNVTFKYGFEFSAQELMSRFIVSSLRYKILEYALYHSNNNKLNFIQKENISESTYYRLLKDVNDTILTSFKIKINSNLTLIGDEHQIRYFYYTLYNEINLKETFEIDFHYYDELSPLLSLLENTFNVSLAAINKEQFQVLYHICKTRNFQGHKMTITIEMKKITRNNRILELVLEKTEHYFEHLIGETWKEDLTFFLYHFK</sequence>
<proteinExistence type="predicted"/>
<keyword evidence="4" id="KW-1185">Reference proteome</keyword>
<dbReference type="STRING" id="1265861.BCAMP_00165"/>
<feature type="domain" description="M protein trans-acting positive regulator (MGA) HTH" evidence="2">
    <location>
        <begin position="7"/>
        <end position="45"/>
    </location>
</feature>
<accession>W7D2N5</accession>
<reference evidence="3 4" key="1">
    <citation type="submission" date="2012-12" db="EMBL/GenBank/DDBJ databases">
        <title>Novel taxa of Listeriaceae from agricultural environments in the United States.</title>
        <authorList>
            <person name="den Bakker H.C."/>
            <person name="Allred A."/>
            <person name="Warchocki S."/>
            <person name="Wright E.M."/>
            <person name="Burrell A."/>
            <person name="Nightingale K.K."/>
            <person name="Kephart D."/>
            <person name="Wiedmann M."/>
        </authorList>
    </citation>
    <scope>NUCLEOTIDE SEQUENCE [LARGE SCALE GENOMIC DNA]</scope>
    <source>
        <strain evidence="3 4">FSL F6-1037</strain>
    </source>
</reference>
<comment type="caution">
    <text evidence="3">The sequence shown here is derived from an EMBL/GenBank/DDBJ whole genome shotgun (WGS) entry which is preliminary data.</text>
</comment>
<gene>
    <name evidence="3" type="ORF">BCAMP_00165</name>
</gene>
<dbReference type="AlphaFoldDB" id="W7D2N5"/>
<evidence type="ECO:0000313" key="4">
    <source>
        <dbReference type="Proteomes" id="UP000019243"/>
    </source>
</evidence>
<feature type="domain" description="Mga helix-turn-helix" evidence="1">
    <location>
        <begin position="76"/>
        <end position="160"/>
    </location>
</feature>
<evidence type="ECO:0000259" key="2">
    <source>
        <dbReference type="Pfam" id="PF08280"/>
    </source>
</evidence>
<dbReference type="OrthoDB" id="2260273at2"/>
<name>W7D2N5_9LIST</name>
<dbReference type="Pfam" id="PF08280">
    <property type="entry name" value="HTH_Mga"/>
    <property type="match status" value="1"/>
</dbReference>
<dbReference type="InterPro" id="IPR007737">
    <property type="entry name" value="Mga_HTH"/>
</dbReference>
<evidence type="ECO:0000313" key="3">
    <source>
        <dbReference type="EMBL" id="EUJ42166.1"/>
    </source>
</evidence>
<protein>
    <submittedName>
        <fullName evidence="3">Uncharacterized protein</fullName>
    </submittedName>
</protein>
<dbReference type="Pfam" id="PF05043">
    <property type="entry name" value="Mga"/>
    <property type="match status" value="1"/>
</dbReference>
<dbReference type="EMBL" id="AODH01000001">
    <property type="protein sequence ID" value="EUJ42166.1"/>
    <property type="molecule type" value="Genomic_DNA"/>
</dbReference>
<evidence type="ECO:0000259" key="1">
    <source>
        <dbReference type="Pfam" id="PF05043"/>
    </source>
</evidence>
<dbReference type="RefSeq" id="WP_035312738.1">
    <property type="nucleotide sequence ID" value="NZ_AODH01000001.1"/>
</dbReference>
<dbReference type="InterPro" id="IPR013199">
    <property type="entry name" value="HTH_Mga_DNA-bd_dom"/>
</dbReference>
<organism evidence="3 4">
    <name type="scientific">Brochothrix campestris FSL F6-1037</name>
    <dbReference type="NCBI Taxonomy" id="1265861"/>
    <lineage>
        <taxon>Bacteria</taxon>
        <taxon>Bacillati</taxon>
        <taxon>Bacillota</taxon>
        <taxon>Bacilli</taxon>
        <taxon>Bacillales</taxon>
        <taxon>Listeriaceae</taxon>
        <taxon>Brochothrix</taxon>
    </lineage>
</organism>